<keyword evidence="1" id="KW-0472">Membrane</keyword>
<sequence length="128" mass="13720">MGPRREHERRREHGSACERGQASVELVGIVFTIVLVALLSIQGITVAQTASIAQEAARNGARALSLGQDWQAVVERTVPEELDLREVNPIVVDGAARVRVTVAAPLGLAGMELVDVSLTRTAVFPIED</sequence>
<accession>A0ABV9HJ71</accession>
<dbReference type="RefSeq" id="WP_377137255.1">
    <property type="nucleotide sequence ID" value="NZ_JBHSFI010000005.1"/>
</dbReference>
<evidence type="ECO:0000313" key="2">
    <source>
        <dbReference type="EMBL" id="MFC4629979.1"/>
    </source>
</evidence>
<keyword evidence="3" id="KW-1185">Reference proteome</keyword>
<keyword evidence="1" id="KW-1133">Transmembrane helix</keyword>
<keyword evidence="1" id="KW-0812">Transmembrane</keyword>
<dbReference type="Proteomes" id="UP001596011">
    <property type="component" value="Unassembled WGS sequence"/>
</dbReference>
<proteinExistence type="predicted"/>
<evidence type="ECO:0000313" key="3">
    <source>
        <dbReference type="Proteomes" id="UP001596011"/>
    </source>
</evidence>
<name>A0ABV9HJ71_9MICO</name>
<comment type="caution">
    <text evidence="2">The sequence shown here is derived from an EMBL/GenBank/DDBJ whole genome shotgun (WGS) entry which is preliminary data.</text>
</comment>
<gene>
    <name evidence="2" type="ORF">ACFO6V_17145</name>
</gene>
<dbReference type="EMBL" id="JBHSFI010000005">
    <property type="protein sequence ID" value="MFC4629979.1"/>
    <property type="molecule type" value="Genomic_DNA"/>
</dbReference>
<protein>
    <submittedName>
        <fullName evidence="2">TadE/TadG family type IV pilus assembly protein</fullName>
    </submittedName>
</protein>
<evidence type="ECO:0000256" key="1">
    <source>
        <dbReference type="SAM" id="Phobius"/>
    </source>
</evidence>
<reference evidence="3" key="1">
    <citation type="journal article" date="2019" name="Int. J. Syst. Evol. Microbiol.">
        <title>The Global Catalogue of Microorganisms (GCM) 10K type strain sequencing project: providing services to taxonomists for standard genome sequencing and annotation.</title>
        <authorList>
            <consortium name="The Broad Institute Genomics Platform"/>
            <consortium name="The Broad Institute Genome Sequencing Center for Infectious Disease"/>
            <person name="Wu L."/>
            <person name="Ma J."/>
        </authorList>
    </citation>
    <scope>NUCLEOTIDE SEQUENCE [LARGE SCALE GENOMIC DNA]</scope>
    <source>
        <strain evidence="3">CCUG 42722</strain>
    </source>
</reference>
<feature type="transmembrane region" description="Helical" evidence="1">
    <location>
        <begin position="21"/>
        <end position="41"/>
    </location>
</feature>
<organism evidence="2 3">
    <name type="scientific">Promicromonospora alba</name>
    <dbReference type="NCBI Taxonomy" id="1616110"/>
    <lineage>
        <taxon>Bacteria</taxon>
        <taxon>Bacillati</taxon>
        <taxon>Actinomycetota</taxon>
        <taxon>Actinomycetes</taxon>
        <taxon>Micrococcales</taxon>
        <taxon>Promicromonosporaceae</taxon>
        <taxon>Promicromonospora</taxon>
    </lineage>
</organism>